<name>A0A1T5KYD9_9FIRM</name>
<organism evidence="1 2">
    <name type="scientific">Maledivibacter halophilus</name>
    <dbReference type="NCBI Taxonomy" id="36842"/>
    <lineage>
        <taxon>Bacteria</taxon>
        <taxon>Bacillati</taxon>
        <taxon>Bacillota</taxon>
        <taxon>Clostridia</taxon>
        <taxon>Peptostreptococcales</taxon>
        <taxon>Caminicellaceae</taxon>
        <taxon>Maledivibacter</taxon>
    </lineage>
</organism>
<gene>
    <name evidence="1" type="ORF">SAMN02194393_02191</name>
</gene>
<proteinExistence type="predicted"/>
<dbReference type="PROSITE" id="PS51257">
    <property type="entry name" value="PROKAR_LIPOPROTEIN"/>
    <property type="match status" value="1"/>
</dbReference>
<dbReference type="Proteomes" id="UP000190285">
    <property type="component" value="Unassembled WGS sequence"/>
</dbReference>
<evidence type="ECO:0000313" key="1">
    <source>
        <dbReference type="EMBL" id="SKC68796.1"/>
    </source>
</evidence>
<dbReference type="EMBL" id="FUZT01000005">
    <property type="protein sequence ID" value="SKC68796.1"/>
    <property type="molecule type" value="Genomic_DNA"/>
</dbReference>
<protein>
    <recommendedName>
        <fullName evidence="3">Lipoprotein</fullName>
    </recommendedName>
</protein>
<keyword evidence="2" id="KW-1185">Reference proteome</keyword>
<sequence>MKKSVKIIINLILFITIVGCSNVNNKEIMLEKEEIIESRVHKVRGRDIKYKVPKGYIEDDDTEGEMYRSYYKDAGVDDYMIAVYNMSISESNYTYENIEELKENYVYGIELMVK</sequence>
<dbReference type="AlphaFoldDB" id="A0A1T5KYD9"/>
<accession>A0A1T5KYD9</accession>
<evidence type="ECO:0000313" key="2">
    <source>
        <dbReference type="Proteomes" id="UP000190285"/>
    </source>
</evidence>
<evidence type="ECO:0008006" key="3">
    <source>
        <dbReference type="Google" id="ProtNLM"/>
    </source>
</evidence>
<reference evidence="1 2" key="1">
    <citation type="submission" date="2017-02" db="EMBL/GenBank/DDBJ databases">
        <authorList>
            <person name="Peterson S.W."/>
        </authorList>
    </citation>
    <scope>NUCLEOTIDE SEQUENCE [LARGE SCALE GENOMIC DNA]</scope>
    <source>
        <strain evidence="1 2">M1</strain>
    </source>
</reference>
<dbReference type="RefSeq" id="WP_079491617.1">
    <property type="nucleotide sequence ID" value="NZ_FUZT01000005.1"/>
</dbReference>